<keyword evidence="1" id="KW-1133">Transmembrane helix</keyword>
<keyword evidence="1" id="KW-0472">Membrane</keyword>
<dbReference type="EMBL" id="JABSNW010000002">
    <property type="protein sequence ID" value="KAL2890204.1"/>
    <property type="molecule type" value="Genomic_DNA"/>
</dbReference>
<sequence>MSPSPSSSITSSASPALLLPLPFSSSSLTFPHHSTTPTATKSLVSRTIALSAVPPRLRPLLRAFLLGYVSTVGPQIFNLIFKTVMRVRRCRKENKNGKQEPTTDLQSLIDSIKQAAMGGLCFRDFPVFCAIVVGGSSLLEAPLSAALKKLAGGLSELAISRVSKWLATFISAYAGLQLLQSKKPTPGKNTTPPPSQPTQTLDMTLFVATRAIDVIVGELWARYKARREAFGKWTKTEAFISRLADPAVFAVSSAAIMWAWVYAPDRLPSAYNRWITTAAAIDTRLIEALRRCHFGWLIYGEETGQAPLLQEMCTEYKWPTEWGDPVLTVPFPCTMVHMGRGGSSCELHAIYRFAKTWSWMMVSYAPLILVLRLIRPQISHHTTAQAAKKAMLSAGRSSAVVAAFTALYYYGVCLTRTRIGPRVLGRDNQTCTRIDGGLCMATGCGLCGWSILLESPSKRKDLALFVAPRALGTVLPRSFPGGSQWKETAVFAASTAVILTCVAENKGRVRGMLGRMLAKVLEA</sequence>
<feature type="transmembrane region" description="Helical" evidence="1">
    <location>
        <begin position="394"/>
        <end position="412"/>
    </location>
</feature>
<name>A0ABR4MPI7_9PEZI</name>
<evidence type="ECO:0000313" key="2">
    <source>
        <dbReference type="EMBL" id="KAL2890204.1"/>
    </source>
</evidence>
<dbReference type="RefSeq" id="XP_070861384.1">
    <property type="nucleotide sequence ID" value="XM_071006639.1"/>
</dbReference>
<accession>A0ABR4MPI7</accession>
<keyword evidence="1" id="KW-0812">Transmembrane</keyword>
<keyword evidence="3" id="KW-1185">Reference proteome</keyword>
<evidence type="ECO:0000256" key="1">
    <source>
        <dbReference type="SAM" id="Phobius"/>
    </source>
</evidence>
<gene>
    <name evidence="2" type="ORF">HOO65_020746</name>
</gene>
<reference evidence="2 3" key="1">
    <citation type="submission" date="2020-05" db="EMBL/GenBank/DDBJ databases">
        <title>Ceratocystis lukuohia genome.</title>
        <authorList>
            <person name="Harrington T.C."/>
            <person name="Kim K."/>
            <person name="Mayers C.G."/>
        </authorList>
    </citation>
    <scope>NUCLEOTIDE SEQUENCE [LARGE SCALE GENOMIC DNA]</scope>
    <source>
        <strain evidence="2 3">C4212</strain>
    </source>
</reference>
<dbReference type="PANTHER" id="PTHR12459">
    <property type="entry name" value="TRANSMEMBRANE PROTEIN 135-RELATED"/>
    <property type="match status" value="1"/>
</dbReference>
<feature type="transmembrane region" description="Helical" evidence="1">
    <location>
        <begin position="356"/>
        <end position="374"/>
    </location>
</feature>
<evidence type="ECO:0008006" key="4">
    <source>
        <dbReference type="Google" id="ProtNLM"/>
    </source>
</evidence>
<proteinExistence type="predicted"/>
<comment type="caution">
    <text evidence="2">The sequence shown here is derived from an EMBL/GenBank/DDBJ whole genome shotgun (WGS) entry which is preliminary data.</text>
</comment>
<dbReference type="PANTHER" id="PTHR12459:SF15">
    <property type="entry name" value="TRANSMEMBRANE PROTEIN 135"/>
    <property type="match status" value="1"/>
</dbReference>
<dbReference type="InterPro" id="IPR026749">
    <property type="entry name" value="Tmem135"/>
</dbReference>
<feature type="transmembrane region" description="Helical" evidence="1">
    <location>
        <begin position="243"/>
        <end position="263"/>
    </location>
</feature>
<organism evidence="2 3">
    <name type="scientific">Ceratocystis lukuohia</name>
    <dbReference type="NCBI Taxonomy" id="2019550"/>
    <lineage>
        <taxon>Eukaryota</taxon>
        <taxon>Fungi</taxon>
        <taxon>Dikarya</taxon>
        <taxon>Ascomycota</taxon>
        <taxon>Pezizomycotina</taxon>
        <taxon>Sordariomycetes</taxon>
        <taxon>Hypocreomycetidae</taxon>
        <taxon>Microascales</taxon>
        <taxon>Ceratocystidaceae</taxon>
        <taxon>Ceratocystis</taxon>
    </lineage>
</organism>
<evidence type="ECO:0000313" key="3">
    <source>
        <dbReference type="Proteomes" id="UP001610728"/>
    </source>
</evidence>
<feature type="transmembrane region" description="Helical" evidence="1">
    <location>
        <begin position="60"/>
        <end position="81"/>
    </location>
</feature>
<dbReference type="GeneID" id="98116379"/>
<dbReference type="Proteomes" id="UP001610728">
    <property type="component" value="Unassembled WGS sequence"/>
</dbReference>
<protein>
    <recommendedName>
        <fullName evidence="4">Integral membrane protein</fullName>
    </recommendedName>
</protein>